<name>A0ABU1TW89_9BACL</name>
<accession>A0ABU1TW89</accession>
<evidence type="ECO:0000313" key="3">
    <source>
        <dbReference type="Proteomes" id="UP001258181"/>
    </source>
</evidence>
<dbReference type="PANTHER" id="PTHR10587">
    <property type="entry name" value="GLYCOSYL TRANSFERASE-RELATED"/>
    <property type="match status" value="1"/>
</dbReference>
<feature type="domain" description="NodB homology" evidence="1">
    <location>
        <begin position="38"/>
        <end position="223"/>
    </location>
</feature>
<dbReference type="InterPro" id="IPR002509">
    <property type="entry name" value="NODB_dom"/>
</dbReference>
<dbReference type="Pfam" id="PF01522">
    <property type="entry name" value="Polysacc_deac_1"/>
    <property type="match status" value="1"/>
</dbReference>
<protein>
    <submittedName>
        <fullName evidence="2">Peptidoglycan/xylan/chitin deacetylase (PgdA/CDA1 family)</fullName>
    </submittedName>
</protein>
<evidence type="ECO:0000259" key="1">
    <source>
        <dbReference type="PROSITE" id="PS51677"/>
    </source>
</evidence>
<dbReference type="PROSITE" id="PS51677">
    <property type="entry name" value="NODB"/>
    <property type="match status" value="1"/>
</dbReference>
<keyword evidence="3" id="KW-1185">Reference proteome</keyword>
<dbReference type="Gene3D" id="3.20.20.370">
    <property type="entry name" value="Glycoside hydrolase/deacetylase"/>
    <property type="match status" value="1"/>
</dbReference>
<proteinExistence type="predicted"/>
<dbReference type="InterPro" id="IPR011330">
    <property type="entry name" value="Glyco_hydro/deAcase_b/a-brl"/>
</dbReference>
<sequence length="244" mass="28496">MFLFLMILFIAFIFYAIIPTLLHRLFSTKSFHDSQNNNAVYLTFDDGPNPLYTPVLLDLLKQYNAKGTFFVLGERAKQFPDLILRMKEDGHTIGIHNNKHTSNWFTDPFTFQNQLNKAVSHVEEITGEKPIYYRPPWGHFNLFSWIAAKKFKIIMWKYAPRDWNVMERKKLTQRLLDNIKKESIILLHDCGETLGADNRAPGVMIEALREMFEMTKDRGLLFKELEENPAGSADDLLNQSTTRF</sequence>
<organism evidence="2 3">
    <name type="scientific">Fictibacillus barbaricus</name>
    <dbReference type="NCBI Taxonomy" id="182136"/>
    <lineage>
        <taxon>Bacteria</taxon>
        <taxon>Bacillati</taxon>
        <taxon>Bacillota</taxon>
        <taxon>Bacilli</taxon>
        <taxon>Bacillales</taxon>
        <taxon>Fictibacillaceae</taxon>
        <taxon>Fictibacillus</taxon>
    </lineage>
</organism>
<dbReference type="EMBL" id="JAVDWA010000001">
    <property type="protein sequence ID" value="MDR7071471.1"/>
    <property type="molecule type" value="Genomic_DNA"/>
</dbReference>
<dbReference type="SUPFAM" id="SSF88713">
    <property type="entry name" value="Glycoside hydrolase/deacetylase"/>
    <property type="match status" value="1"/>
</dbReference>
<comment type="caution">
    <text evidence="2">The sequence shown here is derived from an EMBL/GenBank/DDBJ whole genome shotgun (WGS) entry which is preliminary data.</text>
</comment>
<dbReference type="InterPro" id="IPR050248">
    <property type="entry name" value="Polysacc_deacetylase_ArnD"/>
</dbReference>
<dbReference type="Proteomes" id="UP001258181">
    <property type="component" value="Unassembled WGS sequence"/>
</dbReference>
<gene>
    <name evidence="2" type="ORF">J2X07_000446</name>
</gene>
<dbReference type="CDD" id="cd10959">
    <property type="entry name" value="CE4_NodB_like_3"/>
    <property type="match status" value="1"/>
</dbReference>
<evidence type="ECO:0000313" key="2">
    <source>
        <dbReference type="EMBL" id="MDR7071471.1"/>
    </source>
</evidence>
<dbReference type="RefSeq" id="WP_310256047.1">
    <property type="nucleotide sequence ID" value="NZ_JAVDWA010000001.1"/>
</dbReference>
<reference evidence="2 3" key="1">
    <citation type="submission" date="2023-07" db="EMBL/GenBank/DDBJ databases">
        <title>Sorghum-associated microbial communities from plants grown in Nebraska, USA.</title>
        <authorList>
            <person name="Schachtman D."/>
        </authorList>
    </citation>
    <scope>NUCLEOTIDE SEQUENCE [LARGE SCALE GENOMIC DNA]</scope>
    <source>
        <strain evidence="2 3">BE211</strain>
    </source>
</reference>